<accession>A0A8J6MFA9</accession>
<dbReference type="EMBL" id="JACOPP010000017">
    <property type="protein sequence ID" value="MBC5734388.1"/>
    <property type="molecule type" value="Genomic_DNA"/>
</dbReference>
<dbReference type="Proteomes" id="UP000661435">
    <property type="component" value="Unassembled WGS sequence"/>
</dbReference>
<evidence type="ECO:0000313" key="4">
    <source>
        <dbReference type="Proteomes" id="UP000661435"/>
    </source>
</evidence>
<dbReference type="RefSeq" id="WP_186908275.1">
    <property type="nucleotide sequence ID" value="NZ_JACOPP010000017.1"/>
</dbReference>
<evidence type="ECO:0000313" key="3">
    <source>
        <dbReference type="EMBL" id="MBC5734388.1"/>
    </source>
</evidence>
<sequence length="253" mass="30109">MIRCTILFDNKCGFVLGENPKAPNPYVTWQFNEQDGHRDFFWGHYHNEPDMAERDLHNRAEDYQRRYHVFEIEQAPDKETYKYYSTQRPIDIGTYPNSYFNRPVHMDLYFTRQQVPGESFQAWGAIIYAHPLTDREMQDYELRPARENLDIRRQMDAQAQVVGKWEDAHRVPDQKRLTWFYPDFGSYVVKEYITPEQLAVRVHSIERQEVARAHKEAKHQPPIAEQLKAAQREAQEQRAPDGPKKKAPDRGDR</sequence>
<dbReference type="AlphaFoldDB" id="A0A8J6MFA9"/>
<feature type="compositionally biased region" description="Basic and acidic residues" evidence="1">
    <location>
        <begin position="230"/>
        <end position="253"/>
    </location>
</feature>
<evidence type="ECO:0000256" key="1">
    <source>
        <dbReference type="SAM" id="MobiDB-lite"/>
    </source>
</evidence>
<keyword evidence="4" id="KW-1185">Reference proteome</keyword>
<protein>
    <recommendedName>
        <fullName evidence="2">Defence against restriction A C-terminal domain-containing protein</fullName>
    </recommendedName>
</protein>
<proteinExistence type="predicted"/>
<name>A0A8J6MFA9_9FIRM</name>
<dbReference type="InterPro" id="IPR041501">
    <property type="entry name" value="DarA_C"/>
</dbReference>
<dbReference type="Pfam" id="PF18789">
    <property type="entry name" value="DarA_C"/>
    <property type="match status" value="1"/>
</dbReference>
<feature type="region of interest" description="Disordered" evidence="1">
    <location>
        <begin position="211"/>
        <end position="253"/>
    </location>
</feature>
<reference evidence="3" key="1">
    <citation type="submission" date="2020-08" db="EMBL/GenBank/DDBJ databases">
        <title>Genome public.</title>
        <authorList>
            <person name="Liu C."/>
            <person name="Sun Q."/>
        </authorList>
    </citation>
    <scope>NUCLEOTIDE SEQUENCE</scope>
    <source>
        <strain evidence="3">NSJ-51</strain>
    </source>
</reference>
<organism evidence="3 4">
    <name type="scientific">Lawsonibacter hominis</name>
    <dbReference type="NCBI Taxonomy" id="2763053"/>
    <lineage>
        <taxon>Bacteria</taxon>
        <taxon>Bacillati</taxon>
        <taxon>Bacillota</taxon>
        <taxon>Clostridia</taxon>
        <taxon>Eubacteriales</taxon>
        <taxon>Oscillospiraceae</taxon>
        <taxon>Lawsonibacter</taxon>
    </lineage>
</organism>
<evidence type="ECO:0000259" key="2">
    <source>
        <dbReference type="Pfam" id="PF18789"/>
    </source>
</evidence>
<gene>
    <name evidence="3" type="ORF">H8S57_11720</name>
</gene>
<feature type="domain" description="Defence against restriction A C-terminal" evidence="2">
    <location>
        <begin position="79"/>
        <end position="146"/>
    </location>
</feature>
<comment type="caution">
    <text evidence="3">The sequence shown here is derived from an EMBL/GenBank/DDBJ whole genome shotgun (WGS) entry which is preliminary data.</text>
</comment>